<accession>A0A846XWV8</accession>
<dbReference type="Gene3D" id="3.40.50.1980">
    <property type="entry name" value="Nitrogenase molybdenum iron protein domain"/>
    <property type="match status" value="1"/>
</dbReference>
<evidence type="ECO:0000256" key="6">
    <source>
        <dbReference type="ARBA" id="ARBA00022840"/>
    </source>
</evidence>
<sequence>MVMSPGTIVGGYRIVRVLGAGGMGTVYLGKHPSLPRMDAIKVLSSELSSNAEFRGRFEREANLVAGLDHPNIVSVYNRGEENGQLWIAMQYVDGTDASAELARDRHAMTPLRALRIITEVGKGLDYAHRRGLLHRDIKPANFLMSTQDKGDDEERVLLADFGVAKSDDDATELTQTGSFVATIAYAPPEQLQGLSVDNRGDIYSLGCALYKLITGQNPYPATQPAMVMMGHLYEPPPRATAANPGLPPAIDHVFARVLAKNPAERFASCREFTDAAANALTPGHNPIRTNTSPTYPVQVFNPSPQSDPRATGEYRPTTDPRNQIPRPTSSDADISRLLESKPKSRKPFVLGGVGVVVAVALAVGVGVWATSGGGTPQAPPSTTAAAAGTSAAPAAYTSAAQAREANPQFAGKTITMLNVTDERTYGIFLSGTPQTKFLEDLGFVYNLSYPRNGDEPSPRPVTDRFQDLNVSSDGYILAMRSDPEAGGGGLLGLPYGITGSRATVIPVDDPSTVSAMRNWSGGSEKTLLEKIVPILRNQVK</sequence>
<gene>
    <name evidence="12" type="ORF">HGA08_09440</name>
</gene>
<dbReference type="EMBL" id="JAAXOP010000004">
    <property type="protein sequence ID" value="NKY50432.1"/>
    <property type="molecule type" value="Genomic_DNA"/>
</dbReference>
<reference evidence="12 13" key="1">
    <citation type="submission" date="2020-04" db="EMBL/GenBank/DDBJ databases">
        <title>MicrobeNet Type strains.</title>
        <authorList>
            <person name="Nicholson A.C."/>
        </authorList>
    </citation>
    <scope>NUCLEOTIDE SEQUENCE [LARGE SCALE GENOMIC DNA]</scope>
    <source>
        <strain evidence="12 13">JCM 12354</strain>
    </source>
</reference>
<dbReference type="PANTHER" id="PTHR43289">
    <property type="entry name" value="MITOGEN-ACTIVATED PROTEIN KINASE KINASE KINASE 20-RELATED"/>
    <property type="match status" value="1"/>
</dbReference>
<keyword evidence="13" id="KW-1185">Reference proteome</keyword>
<dbReference type="Pfam" id="PF00069">
    <property type="entry name" value="Pkinase"/>
    <property type="match status" value="1"/>
</dbReference>
<dbReference type="InterPro" id="IPR000719">
    <property type="entry name" value="Prot_kinase_dom"/>
</dbReference>
<dbReference type="RefSeq" id="WP_067880872.1">
    <property type="nucleotide sequence ID" value="NZ_JAAXOP010000004.1"/>
</dbReference>
<evidence type="ECO:0000256" key="8">
    <source>
        <dbReference type="ARBA" id="ARBA00048679"/>
    </source>
</evidence>
<dbReference type="GO" id="GO:0045717">
    <property type="term" value="P:negative regulation of fatty acid biosynthetic process"/>
    <property type="evidence" value="ECO:0007669"/>
    <property type="project" value="UniProtKB-ARBA"/>
</dbReference>
<dbReference type="PROSITE" id="PS50011">
    <property type="entry name" value="PROTEIN_KINASE_DOM"/>
    <property type="match status" value="1"/>
</dbReference>
<feature type="region of interest" description="Disordered" evidence="9">
    <location>
        <begin position="281"/>
        <end position="333"/>
    </location>
</feature>
<organism evidence="12 13">
    <name type="scientific">Nocardia vermiculata</name>
    <dbReference type="NCBI Taxonomy" id="257274"/>
    <lineage>
        <taxon>Bacteria</taxon>
        <taxon>Bacillati</taxon>
        <taxon>Actinomycetota</taxon>
        <taxon>Actinomycetes</taxon>
        <taxon>Mycobacteriales</taxon>
        <taxon>Nocardiaceae</taxon>
        <taxon>Nocardia</taxon>
    </lineage>
</organism>
<feature type="transmembrane region" description="Helical" evidence="10">
    <location>
        <begin position="348"/>
        <end position="369"/>
    </location>
</feature>
<proteinExistence type="predicted"/>
<evidence type="ECO:0000256" key="7">
    <source>
        <dbReference type="ARBA" id="ARBA00047899"/>
    </source>
</evidence>
<evidence type="ECO:0000256" key="4">
    <source>
        <dbReference type="ARBA" id="ARBA00022741"/>
    </source>
</evidence>
<dbReference type="Proteomes" id="UP000565711">
    <property type="component" value="Unassembled WGS sequence"/>
</dbReference>
<dbReference type="InterPro" id="IPR011009">
    <property type="entry name" value="Kinase-like_dom_sf"/>
</dbReference>
<comment type="catalytic activity">
    <reaction evidence="8">
        <text>L-seryl-[protein] + ATP = O-phospho-L-seryl-[protein] + ADP + H(+)</text>
        <dbReference type="Rhea" id="RHEA:17989"/>
        <dbReference type="Rhea" id="RHEA-COMP:9863"/>
        <dbReference type="Rhea" id="RHEA-COMP:11604"/>
        <dbReference type="ChEBI" id="CHEBI:15378"/>
        <dbReference type="ChEBI" id="CHEBI:29999"/>
        <dbReference type="ChEBI" id="CHEBI:30616"/>
        <dbReference type="ChEBI" id="CHEBI:83421"/>
        <dbReference type="ChEBI" id="CHEBI:456216"/>
        <dbReference type="EC" id="2.7.11.1"/>
    </reaction>
</comment>
<dbReference type="InterPro" id="IPR008271">
    <property type="entry name" value="Ser/Thr_kinase_AS"/>
</dbReference>
<comment type="catalytic activity">
    <reaction evidence="7">
        <text>L-threonyl-[protein] + ATP = O-phospho-L-threonyl-[protein] + ADP + H(+)</text>
        <dbReference type="Rhea" id="RHEA:46608"/>
        <dbReference type="Rhea" id="RHEA-COMP:11060"/>
        <dbReference type="Rhea" id="RHEA-COMP:11605"/>
        <dbReference type="ChEBI" id="CHEBI:15378"/>
        <dbReference type="ChEBI" id="CHEBI:30013"/>
        <dbReference type="ChEBI" id="CHEBI:30616"/>
        <dbReference type="ChEBI" id="CHEBI:61977"/>
        <dbReference type="ChEBI" id="CHEBI:456216"/>
        <dbReference type="EC" id="2.7.11.1"/>
    </reaction>
</comment>
<name>A0A846XWV8_9NOCA</name>
<evidence type="ECO:0000313" key="13">
    <source>
        <dbReference type="Proteomes" id="UP000565711"/>
    </source>
</evidence>
<dbReference type="Gene3D" id="1.10.510.10">
    <property type="entry name" value="Transferase(Phosphotransferase) domain 1"/>
    <property type="match status" value="1"/>
</dbReference>
<dbReference type="PANTHER" id="PTHR43289:SF6">
    <property type="entry name" value="SERINE_THREONINE-PROTEIN KINASE NEKL-3"/>
    <property type="match status" value="1"/>
</dbReference>
<keyword evidence="10" id="KW-0472">Membrane</keyword>
<dbReference type="CDD" id="cd14014">
    <property type="entry name" value="STKc_PknB_like"/>
    <property type="match status" value="1"/>
</dbReference>
<keyword evidence="4" id="KW-0547">Nucleotide-binding</keyword>
<evidence type="ECO:0000256" key="2">
    <source>
        <dbReference type="ARBA" id="ARBA00022527"/>
    </source>
</evidence>
<dbReference type="GO" id="GO:0004674">
    <property type="term" value="F:protein serine/threonine kinase activity"/>
    <property type="evidence" value="ECO:0007669"/>
    <property type="project" value="UniProtKB-KW"/>
</dbReference>
<feature type="domain" description="Protein kinase" evidence="11">
    <location>
        <begin position="12"/>
        <end position="287"/>
    </location>
</feature>
<keyword evidence="10" id="KW-1133">Transmembrane helix</keyword>
<dbReference type="FunFam" id="1.10.510.10:FF:000021">
    <property type="entry name" value="Serine/threonine protein kinase"/>
    <property type="match status" value="1"/>
</dbReference>
<keyword evidence="2" id="KW-0723">Serine/threonine-protein kinase</keyword>
<dbReference type="EC" id="2.7.11.1" evidence="1"/>
<dbReference type="SUPFAM" id="SSF56112">
    <property type="entry name" value="Protein kinase-like (PK-like)"/>
    <property type="match status" value="1"/>
</dbReference>
<keyword evidence="10" id="KW-0812">Transmembrane</keyword>
<dbReference type="GO" id="GO:0005524">
    <property type="term" value="F:ATP binding"/>
    <property type="evidence" value="ECO:0007669"/>
    <property type="project" value="UniProtKB-KW"/>
</dbReference>
<protein>
    <recommendedName>
        <fullName evidence="1">non-specific serine/threonine protein kinase</fullName>
        <ecNumber evidence="1">2.7.11.1</ecNumber>
    </recommendedName>
</protein>
<dbReference type="AlphaFoldDB" id="A0A846XWV8"/>
<evidence type="ECO:0000259" key="11">
    <source>
        <dbReference type="PROSITE" id="PS50011"/>
    </source>
</evidence>
<dbReference type="PROSITE" id="PS00108">
    <property type="entry name" value="PROTEIN_KINASE_ST"/>
    <property type="match status" value="1"/>
</dbReference>
<keyword evidence="6" id="KW-0067">ATP-binding</keyword>
<dbReference type="Gene3D" id="3.30.200.20">
    <property type="entry name" value="Phosphorylase Kinase, domain 1"/>
    <property type="match status" value="1"/>
</dbReference>
<evidence type="ECO:0000313" key="12">
    <source>
        <dbReference type="EMBL" id="NKY50432.1"/>
    </source>
</evidence>
<comment type="caution">
    <text evidence="12">The sequence shown here is derived from an EMBL/GenBank/DDBJ whole genome shotgun (WGS) entry which is preliminary data.</text>
</comment>
<dbReference type="FunFam" id="3.30.200.20:FF:000035">
    <property type="entry name" value="Serine/threonine protein kinase Stk1"/>
    <property type="match status" value="1"/>
</dbReference>
<keyword evidence="5 12" id="KW-0418">Kinase</keyword>
<evidence type="ECO:0000256" key="10">
    <source>
        <dbReference type="SAM" id="Phobius"/>
    </source>
</evidence>
<evidence type="ECO:0000256" key="1">
    <source>
        <dbReference type="ARBA" id="ARBA00012513"/>
    </source>
</evidence>
<evidence type="ECO:0000256" key="5">
    <source>
        <dbReference type="ARBA" id="ARBA00022777"/>
    </source>
</evidence>
<keyword evidence="3" id="KW-0808">Transferase</keyword>
<evidence type="ECO:0000256" key="3">
    <source>
        <dbReference type="ARBA" id="ARBA00022679"/>
    </source>
</evidence>
<feature type="compositionally biased region" description="Polar residues" evidence="9">
    <location>
        <begin position="287"/>
        <end position="308"/>
    </location>
</feature>
<evidence type="ECO:0000256" key="9">
    <source>
        <dbReference type="SAM" id="MobiDB-lite"/>
    </source>
</evidence>
<feature type="compositionally biased region" description="Polar residues" evidence="9">
    <location>
        <begin position="319"/>
        <end position="332"/>
    </location>
</feature>
<dbReference type="SMART" id="SM00220">
    <property type="entry name" value="S_TKc"/>
    <property type="match status" value="1"/>
</dbReference>